<comment type="caution">
    <text evidence="2">The sequence shown here is derived from an EMBL/GenBank/DDBJ whole genome shotgun (WGS) entry which is preliminary data.</text>
</comment>
<accession>A0A1B8ANF4</accession>
<evidence type="ECO:0000256" key="1">
    <source>
        <dbReference type="SAM" id="MobiDB-lite"/>
    </source>
</evidence>
<dbReference type="Proteomes" id="UP000091967">
    <property type="component" value="Unassembled WGS sequence"/>
</dbReference>
<name>A0A1B8ANF4_FUSPO</name>
<gene>
    <name evidence="2" type="ORF">FPOA_08430</name>
</gene>
<keyword evidence="3" id="KW-1185">Reference proteome</keyword>
<sequence>MRIYEQQQGPSAFHEEKDVYSRHDDKELFEVVFSIPVSHEGAAYFWELGSSIIQPGWEEVFSRFPDHLHWLVAEVIEPLMSGFTSRCPAHYNHARQYTWDLILETAQELGPQKYVRRPHPYGAIGDGRPRPGTGPASSSPSPAEATTSPPLHHLTYQELVVSSVPDIIEEEPSRPSSPSCLGEDTHSPPPQAYQDMVATFAPDERNENYTASSDYYQATDIYPERTHDFSPSNIGPDYYCSTPPSR</sequence>
<dbReference type="AlphaFoldDB" id="A0A1B8ANF4"/>
<dbReference type="EMBL" id="LYXU01000003">
    <property type="protein sequence ID" value="OBS22093.1"/>
    <property type="molecule type" value="Genomic_DNA"/>
</dbReference>
<evidence type="ECO:0000313" key="3">
    <source>
        <dbReference type="Proteomes" id="UP000091967"/>
    </source>
</evidence>
<dbReference type="OrthoDB" id="5066731at2759"/>
<feature type="region of interest" description="Disordered" evidence="1">
    <location>
        <begin position="222"/>
        <end position="246"/>
    </location>
</feature>
<protein>
    <submittedName>
        <fullName evidence="2">Uncharacterized protein</fullName>
    </submittedName>
</protein>
<reference evidence="2 3" key="1">
    <citation type="submission" date="2016-06" db="EMBL/GenBank/DDBJ databases">
        <title>Living apart together: crosstalk between the core and supernumerary genomes in a fungal plant pathogen.</title>
        <authorList>
            <person name="Vanheule A."/>
            <person name="Audenaert K."/>
            <person name="Warris S."/>
            <person name="Van De Geest H."/>
            <person name="Schijlen E."/>
            <person name="Hofte M."/>
            <person name="De Saeger S."/>
            <person name="Haesaert G."/>
            <person name="Waalwijk C."/>
            <person name="Van Der Lee T."/>
        </authorList>
    </citation>
    <scope>NUCLEOTIDE SEQUENCE [LARGE SCALE GENOMIC DNA]</scope>
    <source>
        <strain evidence="2 3">2516</strain>
    </source>
</reference>
<feature type="compositionally biased region" description="Low complexity" evidence="1">
    <location>
        <begin position="130"/>
        <end position="150"/>
    </location>
</feature>
<feature type="region of interest" description="Disordered" evidence="1">
    <location>
        <begin position="168"/>
        <end position="193"/>
    </location>
</feature>
<organism evidence="2 3">
    <name type="scientific">Fusarium poae</name>
    <dbReference type="NCBI Taxonomy" id="36050"/>
    <lineage>
        <taxon>Eukaryota</taxon>
        <taxon>Fungi</taxon>
        <taxon>Dikarya</taxon>
        <taxon>Ascomycota</taxon>
        <taxon>Pezizomycotina</taxon>
        <taxon>Sordariomycetes</taxon>
        <taxon>Hypocreomycetidae</taxon>
        <taxon>Hypocreales</taxon>
        <taxon>Nectriaceae</taxon>
        <taxon>Fusarium</taxon>
    </lineage>
</organism>
<feature type="region of interest" description="Disordered" evidence="1">
    <location>
        <begin position="114"/>
        <end position="152"/>
    </location>
</feature>
<evidence type="ECO:0000313" key="2">
    <source>
        <dbReference type="EMBL" id="OBS22093.1"/>
    </source>
</evidence>
<proteinExistence type="predicted"/>